<organism evidence="1 3">
    <name type="scientific">Caproicibacterium lactatifermentans</name>
    <dbReference type="NCBI Taxonomy" id="2666138"/>
    <lineage>
        <taxon>Bacteria</taxon>
        <taxon>Bacillati</taxon>
        <taxon>Bacillota</taxon>
        <taxon>Clostridia</taxon>
        <taxon>Eubacteriales</taxon>
        <taxon>Oscillospiraceae</taxon>
        <taxon>Caproicibacterium</taxon>
    </lineage>
</organism>
<evidence type="ECO:0000313" key="1">
    <source>
        <dbReference type="EMBL" id="QKN23141.1"/>
    </source>
</evidence>
<sequence>MLWAVTEPARLLAYDHGALGCSVISSVTAYGTGTAAARFWEGDGFLLRRQDETATLCGTVLPESAEELREFLFYIGVQNLLAEPDNLKRLGFSPASEGVEMELCRPIPCPPLPAGFRMRLAGPVASPAAMRLADMYALLCACTRPGFSIPAFEPFYLDMSHRVRHGAVLAAGLYQNVRLYSCAAEALSPKQALLFAGAAAPEVRGRGAFAAVLAALVKQADVRRVLLLCGSQLQPHYEQMGFSACGMCQKACLK</sequence>
<accession>A0A859DT10</accession>
<dbReference type="EMBL" id="CP046161">
    <property type="protein sequence ID" value="QKO30254.1"/>
    <property type="molecule type" value="Genomic_DNA"/>
</dbReference>
<protein>
    <recommendedName>
        <fullName evidence="5">N-acetyltransferase domain-containing protein</fullName>
    </recommendedName>
</protein>
<keyword evidence="4" id="KW-1185">Reference proteome</keyword>
<gene>
    <name evidence="1" type="ORF">GJQ69_00735</name>
    <name evidence="2" type="ORF">GKP14_04035</name>
</gene>
<dbReference type="RefSeq" id="WP_086034956.1">
    <property type="nucleotide sequence ID" value="NZ_CP046051.1"/>
</dbReference>
<reference evidence="2" key="3">
    <citation type="journal article" date="2022" name="Int. J. Syst. Evol. Microbiol.">
        <title>Caproicibacterium lactatifermentans sp. nov., isolated from pit clay used for the production of Chinese strong aroma-type liquor.</title>
        <authorList>
            <person name="Wang H."/>
            <person name="Gu Y."/>
            <person name="Zhao D."/>
            <person name="Qiao Z."/>
            <person name="Zheng J."/>
            <person name="Gao J."/>
            <person name="Ren C."/>
            <person name="Xu Y."/>
        </authorList>
    </citation>
    <scope>NUCLEOTIDE SEQUENCE</scope>
    <source>
        <strain evidence="2">JNU-WLY1368</strain>
    </source>
</reference>
<dbReference type="KEGG" id="clf:GJQ69_00735"/>
<dbReference type="Proteomes" id="UP000501316">
    <property type="component" value="Chromosome"/>
</dbReference>
<name>A0A859DT10_9FIRM</name>
<dbReference type="AlphaFoldDB" id="A0A859DT10"/>
<dbReference type="InterPro" id="IPR016181">
    <property type="entry name" value="Acyl_CoA_acyltransferase"/>
</dbReference>
<dbReference type="Gene3D" id="3.40.630.30">
    <property type="match status" value="1"/>
</dbReference>
<evidence type="ECO:0008006" key="5">
    <source>
        <dbReference type="Google" id="ProtNLM"/>
    </source>
</evidence>
<dbReference type="Proteomes" id="UP000509623">
    <property type="component" value="Chromosome"/>
</dbReference>
<dbReference type="EMBL" id="CP046051">
    <property type="protein sequence ID" value="QKN23141.1"/>
    <property type="molecule type" value="Genomic_DNA"/>
</dbReference>
<evidence type="ECO:0000313" key="4">
    <source>
        <dbReference type="Proteomes" id="UP000509623"/>
    </source>
</evidence>
<reference evidence="3 4" key="1">
    <citation type="submission" date="2019-11" db="EMBL/GenBank/DDBJ databases">
        <authorList>
            <person name="Ren C."/>
            <person name="Wang H."/>
            <person name="Xu Y."/>
        </authorList>
    </citation>
    <scope>NUCLEOTIDE SEQUENCE [LARGE SCALE GENOMIC DNA]</scope>
    <source>
        <strain evidence="4">JNU-WLY1368</strain>
        <strain evidence="1 3">LBM 19010</strain>
    </source>
</reference>
<reference evidence="2" key="2">
    <citation type="journal article" date="2021" name="Appl. Environ. Microbiol.">
        <title>Adaptability of a Caproate-Producing Bacterium Contributes to Its Dominance in an Anaerobic Fermentation System.</title>
        <authorList>
            <person name="Wang H."/>
            <person name="Gu Y."/>
            <person name="Zhou W."/>
            <person name="Zhao D."/>
            <person name="Qiao Z."/>
            <person name="Zheng J."/>
            <person name="Gao J."/>
            <person name="Chen X."/>
            <person name="Ren C."/>
            <person name="Xu Y."/>
        </authorList>
    </citation>
    <scope>NUCLEOTIDE SEQUENCE</scope>
    <source>
        <strain evidence="2">JNU-WLY1368</strain>
    </source>
</reference>
<dbReference type="SUPFAM" id="SSF55729">
    <property type="entry name" value="Acyl-CoA N-acyltransferases (Nat)"/>
    <property type="match status" value="1"/>
</dbReference>
<evidence type="ECO:0000313" key="3">
    <source>
        <dbReference type="Proteomes" id="UP000501316"/>
    </source>
</evidence>
<proteinExistence type="predicted"/>
<evidence type="ECO:0000313" key="2">
    <source>
        <dbReference type="EMBL" id="QKO30254.1"/>
    </source>
</evidence>